<gene>
    <name evidence="1" type="ORF">GCM10017581_071380</name>
</gene>
<evidence type="ECO:0000313" key="1">
    <source>
        <dbReference type="EMBL" id="GLL05391.1"/>
    </source>
</evidence>
<comment type="caution">
    <text evidence="1">The sequence shown here is derived from an EMBL/GenBank/DDBJ whole genome shotgun (WGS) entry which is preliminary data.</text>
</comment>
<organism evidence="1 2">
    <name type="scientific">Dactylosporangium matsuzakiense</name>
    <dbReference type="NCBI Taxonomy" id="53360"/>
    <lineage>
        <taxon>Bacteria</taxon>
        <taxon>Bacillati</taxon>
        <taxon>Actinomycetota</taxon>
        <taxon>Actinomycetes</taxon>
        <taxon>Micromonosporales</taxon>
        <taxon>Micromonosporaceae</taxon>
        <taxon>Dactylosporangium</taxon>
    </lineage>
</organism>
<dbReference type="Proteomes" id="UP001143480">
    <property type="component" value="Unassembled WGS sequence"/>
</dbReference>
<sequence>MVMDVVDQWLAELDRFCVRIGPRFGRVEPRSRAARYMCGLAAGLDRRNGWTIAEHAGEVSPDGMQRLLRRAEFDVGGVRDDVRDLVVGHLPGDPDRPHYWEAFRWENEHAERGRPLADPPQDPLVVVEPDRIVYTEHWLRRDGYNPRQFWHRT</sequence>
<evidence type="ECO:0000313" key="2">
    <source>
        <dbReference type="Proteomes" id="UP001143480"/>
    </source>
</evidence>
<proteinExistence type="predicted"/>
<name>A0A9W6KRW9_9ACTN</name>
<dbReference type="AlphaFoldDB" id="A0A9W6KRW9"/>
<reference evidence="1" key="2">
    <citation type="submission" date="2023-01" db="EMBL/GenBank/DDBJ databases">
        <authorList>
            <person name="Sun Q."/>
            <person name="Evtushenko L."/>
        </authorList>
    </citation>
    <scope>NUCLEOTIDE SEQUENCE</scope>
    <source>
        <strain evidence="1">VKM Ac-1321</strain>
    </source>
</reference>
<dbReference type="EMBL" id="BSFP01000057">
    <property type="protein sequence ID" value="GLL05391.1"/>
    <property type="molecule type" value="Genomic_DNA"/>
</dbReference>
<reference evidence="1" key="1">
    <citation type="journal article" date="2014" name="Int. J. Syst. Evol. Microbiol.">
        <title>Complete genome sequence of Corynebacterium casei LMG S-19264T (=DSM 44701T), isolated from a smear-ripened cheese.</title>
        <authorList>
            <consortium name="US DOE Joint Genome Institute (JGI-PGF)"/>
            <person name="Walter F."/>
            <person name="Albersmeier A."/>
            <person name="Kalinowski J."/>
            <person name="Ruckert C."/>
        </authorList>
    </citation>
    <scope>NUCLEOTIDE SEQUENCE</scope>
    <source>
        <strain evidence="1">VKM Ac-1321</strain>
    </source>
</reference>
<accession>A0A9W6KRW9</accession>
<keyword evidence="2" id="KW-1185">Reference proteome</keyword>
<protein>
    <submittedName>
        <fullName evidence="1">Uncharacterized protein</fullName>
    </submittedName>
</protein>